<dbReference type="Proteomes" id="UP001598019">
    <property type="component" value="Unassembled WGS sequence"/>
</dbReference>
<proteinExistence type="predicted"/>
<keyword evidence="2" id="KW-0449">Lipoprotein</keyword>
<dbReference type="InterPro" id="IPR019850">
    <property type="entry name" value="GldD-like"/>
</dbReference>
<keyword evidence="1" id="KW-0732">Signal</keyword>
<accession>A0ABW6DH70</accession>
<feature type="signal peptide" evidence="1">
    <location>
        <begin position="1"/>
        <end position="20"/>
    </location>
</feature>
<gene>
    <name evidence="2" type="ORF">SKC37_01015</name>
</gene>
<dbReference type="PROSITE" id="PS51257">
    <property type="entry name" value="PROKAR_LIPOPROTEIN"/>
    <property type="match status" value="1"/>
</dbReference>
<evidence type="ECO:0000313" key="3">
    <source>
        <dbReference type="Proteomes" id="UP001598019"/>
    </source>
</evidence>
<protein>
    <submittedName>
        <fullName evidence="2">Gliding motility lipoprotein GldD</fullName>
    </submittedName>
</protein>
<comment type="caution">
    <text evidence="2">The sequence shown here is derived from an EMBL/GenBank/DDBJ whole genome shotgun (WGS) entry which is preliminary data.</text>
</comment>
<evidence type="ECO:0000313" key="2">
    <source>
        <dbReference type="EMBL" id="MFD3407222.1"/>
    </source>
</evidence>
<organism evidence="2 3">
    <name type="scientific">Aquirufa esocilacus</name>
    <dbReference type="NCBI Taxonomy" id="3096513"/>
    <lineage>
        <taxon>Bacteria</taxon>
        <taxon>Pseudomonadati</taxon>
        <taxon>Bacteroidota</taxon>
        <taxon>Cytophagia</taxon>
        <taxon>Cytophagales</taxon>
        <taxon>Flectobacillaceae</taxon>
        <taxon>Aquirufa</taxon>
    </lineage>
</organism>
<dbReference type="EMBL" id="JBBKXX010000001">
    <property type="protein sequence ID" value="MFD3407222.1"/>
    <property type="molecule type" value="Genomic_DNA"/>
</dbReference>
<keyword evidence="3" id="KW-1185">Reference proteome</keyword>
<feature type="chain" id="PRO_5047345301" evidence="1">
    <location>
        <begin position="21"/>
        <end position="194"/>
    </location>
</feature>
<reference evidence="2 3" key="1">
    <citation type="submission" date="2024-03" db="EMBL/GenBank/DDBJ databases">
        <title>Aquirufa genome sequencing.</title>
        <authorList>
            <person name="Pitt A."/>
            <person name="Hahn M.W."/>
        </authorList>
    </citation>
    <scope>NUCLEOTIDE SEQUENCE [LARGE SCALE GENOMIC DNA]</scope>
    <source>
        <strain evidence="2 3">HETE-83D</strain>
    </source>
</reference>
<dbReference type="Pfam" id="PF25593">
    <property type="entry name" value="GldD_lipo"/>
    <property type="match status" value="1"/>
</dbReference>
<sequence>MRLFLLGCILTLFSCGTASVEDKSSLPRPKGFPLIAIPSHQYMALENGHPFSFDVSKQANVKKDTFALAEPHWMYIYYPRWDAFIQLTYKSVGGDRKKLDKMIRDSYILASKHQMKANRIEDAILTTRDGRKATVIELEGEVATPFQFFVTDSTTHFLRGAVYLNTAMKNDSLAPVIRYLKEDAIHLIQTLRWK</sequence>
<dbReference type="RefSeq" id="WP_377979684.1">
    <property type="nucleotide sequence ID" value="NZ_JBBKXX010000001.1"/>
</dbReference>
<evidence type="ECO:0000256" key="1">
    <source>
        <dbReference type="SAM" id="SignalP"/>
    </source>
</evidence>
<name>A0ABW6DH70_9BACT</name>